<dbReference type="PATRIC" id="fig|540747.5.peg.149"/>
<dbReference type="Proteomes" id="UP000051401">
    <property type="component" value="Unassembled WGS sequence"/>
</dbReference>
<evidence type="ECO:0000256" key="2">
    <source>
        <dbReference type="ARBA" id="ARBA00022643"/>
    </source>
</evidence>
<dbReference type="Pfam" id="PF03358">
    <property type="entry name" value="FMN_red"/>
    <property type="match status" value="1"/>
</dbReference>
<reference evidence="4 6" key="1">
    <citation type="submission" date="2015-04" db="EMBL/GenBank/DDBJ databases">
        <title>The draft genome sequence of Roseovarius indicus B108T.</title>
        <authorList>
            <person name="Li G."/>
            <person name="Lai Q."/>
            <person name="Shao Z."/>
            <person name="Yan P."/>
        </authorList>
    </citation>
    <scope>NUCLEOTIDE SEQUENCE [LARGE SCALE GENOMIC DNA]</scope>
    <source>
        <strain evidence="4 6">B108</strain>
    </source>
</reference>
<accession>A0A0T5PE17</accession>
<evidence type="ECO:0000313" key="5">
    <source>
        <dbReference type="EMBL" id="QEW29281.1"/>
    </source>
</evidence>
<dbReference type="EMBL" id="CP031598">
    <property type="protein sequence ID" value="QEW29281.1"/>
    <property type="molecule type" value="Genomic_DNA"/>
</dbReference>
<dbReference type="PANTHER" id="PTHR43278">
    <property type="entry name" value="NAD(P)H-DEPENDENT FMN-CONTAINING OXIDOREDUCTASE YWQN-RELATED"/>
    <property type="match status" value="1"/>
</dbReference>
<evidence type="ECO:0000313" key="6">
    <source>
        <dbReference type="Proteomes" id="UP000051401"/>
    </source>
</evidence>
<keyword evidence="1" id="KW-0285">Flavoprotein</keyword>
<dbReference type="AlphaFoldDB" id="A0A0T5PE17"/>
<dbReference type="STRING" id="540747.SAMN04488031_102377"/>
<organism evidence="4 6">
    <name type="scientific">Roseovarius indicus</name>
    <dbReference type="NCBI Taxonomy" id="540747"/>
    <lineage>
        <taxon>Bacteria</taxon>
        <taxon>Pseudomonadati</taxon>
        <taxon>Pseudomonadota</taxon>
        <taxon>Alphaproteobacteria</taxon>
        <taxon>Rhodobacterales</taxon>
        <taxon>Roseobacteraceae</taxon>
        <taxon>Roseovarius</taxon>
    </lineage>
</organism>
<dbReference type="OrthoDB" id="9805976at2"/>
<sequence>MSKVVCLLGSPRPGGNSDQLASRFCEAAEAQRAEILTHALRGLEYSGYVGDGAAGLDGPEDDLTPVLEDVKGADVLVLATPIYFCNMTGQMKLALDRFFGLFRPDYLTNPEPTEFKPGLALVLVQVQGEGSELYGDLLEQYGPALNRMGFARRELIRSCNVRAAGDVMSDTEALERAEKLAGELVKGESDGE</sequence>
<keyword evidence="2" id="KW-0288">FMN</keyword>
<dbReference type="InterPro" id="IPR005025">
    <property type="entry name" value="FMN_Rdtase-like_dom"/>
</dbReference>
<evidence type="ECO:0000256" key="1">
    <source>
        <dbReference type="ARBA" id="ARBA00022630"/>
    </source>
</evidence>
<dbReference type="InterPro" id="IPR029039">
    <property type="entry name" value="Flavoprotein-like_sf"/>
</dbReference>
<dbReference type="RefSeq" id="WP_057812268.1">
    <property type="nucleotide sequence ID" value="NZ_CP031598.1"/>
</dbReference>
<evidence type="ECO:0000313" key="4">
    <source>
        <dbReference type="EMBL" id="KRS19408.1"/>
    </source>
</evidence>
<dbReference type="PANTHER" id="PTHR43278:SF2">
    <property type="entry name" value="IRON-SULFUR FLAVOPROTEIN"/>
    <property type="match status" value="1"/>
</dbReference>
<proteinExistence type="predicted"/>
<dbReference type="KEGG" id="rid:RIdsm_05124"/>
<evidence type="ECO:0000259" key="3">
    <source>
        <dbReference type="Pfam" id="PF03358"/>
    </source>
</evidence>
<feature type="domain" description="NADPH-dependent FMN reductase-like" evidence="3">
    <location>
        <begin position="3"/>
        <end position="141"/>
    </location>
</feature>
<gene>
    <name evidence="5" type="primary">ywqN</name>
    <name evidence="5" type="ORF">RIdsm_05124</name>
    <name evidence="4" type="ORF">XM52_00735</name>
</gene>
<dbReference type="GO" id="GO:0016491">
    <property type="term" value="F:oxidoreductase activity"/>
    <property type="evidence" value="ECO:0007669"/>
    <property type="project" value="UniProtKB-KW"/>
</dbReference>
<name>A0A0T5PE17_9RHOB</name>
<reference evidence="5 7" key="2">
    <citation type="submission" date="2018-08" db="EMBL/GenBank/DDBJ databases">
        <title>Genetic Globetrotter - A new plasmid hitch-hiking vast phylogenetic and geographic distances.</title>
        <authorList>
            <person name="Vollmers J."/>
            <person name="Petersen J."/>
        </authorList>
    </citation>
    <scope>NUCLEOTIDE SEQUENCE [LARGE SCALE GENOMIC DNA]</scope>
    <source>
        <strain evidence="5 7">DSM 26383</strain>
    </source>
</reference>
<evidence type="ECO:0000313" key="7">
    <source>
        <dbReference type="Proteomes" id="UP000325785"/>
    </source>
</evidence>
<dbReference type="Gene3D" id="3.40.50.360">
    <property type="match status" value="1"/>
</dbReference>
<keyword evidence="6" id="KW-1185">Reference proteome</keyword>
<dbReference type="InterPro" id="IPR051796">
    <property type="entry name" value="ISF_SsuE-like"/>
</dbReference>
<dbReference type="SUPFAM" id="SSF52218">
    <property type="entry name" value="Flavoproteins"/>
    <property type="match status" value="1"/>
</dbReference>
<dbReference type="EC" id="1.-.-.-" evidence="5"/>
<dbReference type="EMBL" id="LAXI01000001">
    <property type="protein sequence ID" value="KRS19408.1"/>
    <property type="molecule type" value="Genomic_DNA"/>
</dbReference>
<protein>
    <submittedName>
        <fullName evidence="5">NAD(P)H-dependent FMN-containing oxidoreductase YwqN</fullName>
        <ecNumber evidence="5">1.-.-.-</ecNumber>
    </submittedName>
</protein>
<keyword evidence="5" id="KW-0560">Oxidoreductase</keyword>
<dbReference type="Proteomes" id="UP000325785">
    <property type="component" value="Chromosome"/>
</dbReference>